<evidence type="ECO:0000313" key="1">
    <source>
        <dbReference type="EMBL" id="EFJ11054.1"/>
    </source>
</evidence>
<sequence length="280" mass="31502">MTSICSAHLHECPQDMEWHPDGNRLFAAFKSTGRAQVGYYDLSDDVSALRFRLLPGEPHCTGLLRSIKFMPWQASGAPCFATGGDDHSVVLWKESQEHWTSQKLYNSHSSFVYGVAGAAHKSLIASASVDKHLRMVDVVSGTDYFCGKFDSSLLSVEFNPVDPNLLLLTGCVEKKQLMLMDLRYLDPESLVHSFGWEIGENHPRVTRQFQQCWSPDGWYVSTGSCEDGYDIFDIRYNNYLSTHSVHGTKSGVVKTQWHPVVNDLLISAIRGGRIWLQQII</sequence>
<dbReference type="eggNOG" id="KOG0265">
    <property type="taxonomic scope" value="Eukaryota"/>
</dbReference>
<dbReference type="PANTHER" id="PTHR47232:SF1">
    <property type="entry name" value="TRANSDUCIN FAMILY PROTEIN _ WD-40 REPEAT FAMILY PROTEIN"/>
    <property type="match status" value="1"/>
</dbReference>
<dbReference type="Gramene" id="EFJ11054">
    <property type="protein sequence ID" value="EFJ11054"/>
    <property type="gene ID" value="SELMODRAFT_126710"/>
</dbReference>
<dbReference type="InterPro" id="IPR001680">
    <property type="entry name" value="WD40_rpt"/>
</dbReference>
<evidence type="ECO:0000313" key="2">
    <source>
        <dbReference type="Proteomes" id="UP000001514"/>
    </source>
</evidence>
<accession>D8SWN7</accession>
<dbReference type="InParanoid" id="D8SWN7"/>
<keyword evidence="2" id="KW-1185">Reference proteome</keyword>
<dbReference type="HOGENOM" id="CLU_018652_2_0_1"/>
<dbReference type="STRING" id="88036.D8SWN7"/>
<dbReference type="PANTHER" id="PTHR47232">
    <property type="entry name" value="TRANSDUCIN FAMILY PROTEIN / WD-40 REPEAT FAMILY PROTEIN"/>
    <property type="match status" value="1"/>
</dbReference>
<dbReference type="FunCoup" id="D8SWN7">
    <property type="interactions" value="871"/>
</dbReference>
<dbReference type="InterPro" id="IPR015943">
    <property type="entry name" value="WD40/YVTN_repeat-like_dom_sf"/>
</dbReference>
<dbReference type="InterPro" id="IPR036322">
    <property type="entry name" value="WD40_repeat_dom_sf"/>
</dbReference>
<protein>
    <submittedName>
        <fullName evidence="1">Uncharacterized protein</fullName>
    </submittedName>
</protein>
<dbReference type="AlphaFoldDB" id="D8SWN7"/>
<dbReference type="Pfam" id="PF00400">
    <property type="entry name" value="WD40"/>
    <property type="match status" value="1"/>
</dbReference>
<name>D8SWN7_SELML</name>
<dbReference type="OMA" id="SHYITAN"/>
<dbReference type="KEGG" id="smo:SELMODRAFT_126710"/>
<dbReference type="SMART" id="SM00320">
    <property type="entry name" value="WD40"/>
    <property type="match status" value="2"/>
</dbReference>
<organism evidence="2">
    <name type="scientific">Selaginella moellendorffii</name>
    <name type="common">Spikemoss</name>
    <dbReference type="NCBI Taxonomy" id="88036"/>
    <lineage>
        <taxon>Eukaryota</taxon>
        <taxon>Viridiplantae</taxon>
        <taxon>Streptophyta</taxon>
        <taxon>Embryophyta</taxon>
        <taxon>Tracheophyta</taxon>
        <taxon>Lycopodiopsida</taxon>
        <taxon>Selaginellales</taxon>
        <taxon>Selaginellaceae</taxon>
        <taxon>Selaginella</taxon>
    </lineage>
</organism>
<proteinExistence type="predicted"/>
<dbReference type="Gene3D" id="2.130.10.10">
    <property type="entry name" value="YVTN repeat-like/Quinoprotein amine dehydrogenase"/>
    <property type="match status" value="2"/>
</dbReference>
<dbReference type="EMBL" id="GL377649">
    <property type="protein sequence ID" value="EFJ11054.1"/>
    <property type="molecule type" value="Genomic_DNA"/>
</dbReference>
<reference evidence="1 2" key="1">
    <citation type="journal article" date="2011" name="Science">
        <title>The Selaginella genome identifies genetic changes associated with the evolution of vascular plants.</title>
        <authorList>
            <person name="Banks J.A."/>
            <person name="Nishiyama T."/>
            <person name="Hasebe M."/>
            <person name="Bowman J.L."/>
            <person name="Gribskov M."/>
            <person name="dePamphilis C."/>
            <person name="Albert V.A."/>
            <person name="Aono N."/>
            <person name="Aoyama T."/>
            <person name="Ambrose B.A."/>
            <person name="Ashton N.W."/>
            <person name="Axtell M.J."/>
            <person name="Barker E."/>
            <person name="Barker M.S."/>
            <person name="Bennetzen J.L."/>
            <person name="Bonawitz N.D."/>
            <person name="Chapple C."/>
            <person name="Cheng C."/>
            <person name="Correa L.G."/>
            <person name="Dacre M."/>
            <person name="DeBarry J."/>
            <person name="Dreyer I."/>
            <person name="Elias M."/>
            <person name="Engstrom E.M."/>
            <person name="Estelle M."/>
            <person name="Feng L."/>
            <person name="Finet C."/>
            <person name="Floyd S.K."/>
            <person name="Frommer W.B."/>
            <person name="Fujita T."/>
            <person name="Gramzow L."/>
            <person name="Gutensohn M."/>
            <person name="Harholt J."/>
            <person name="Hattori M."/>
            <person name="Heyl A."/>
            <person name="Hirai T."/>
            <person name="Hiwatashi Y."/>
            <person name="Ishikawa M."/>
            <person name="Iwata M."/>
            <person name="Karol K.G."/>
            <person name="Koehler B."/>
            <person name="Kolukisaoglu U."/>
            <person name="Kubo M."/>
            <person name="Kurata T."/>
            <person name="Lalonde S."/>
            <person name="Li K."/>
            <person name="Li Y."/>
            <person name="Litt A."/>
            <person name="Lyons E."/>
            <person name="Manning G."/>
            <person name="Maruyama T."/>
            <person name="Michael T.P."/>
            <person name="Mikami K."/>
            <person name="Miyazaki S."/>
            <person name="Morinaga S."/>
            <person name="Murata T."/>
            <person name="Mueller-Roeber B."/>
            <person name="Nelson D.R."/>
            <person name="Obara M."/>
            <person name="Oguri Y."/>
            <person name="Olmstead R.G."/>
            <person name="Onodera N."/>
            <person name="Petersen B.L."/>
            <person name="Pils B."/>
            <person name="Prigge M."/>
            <person name="Rensing S.A."/>
            <person name="Riano-Pachon D.M."/>
            <person name="Roberts A.W."/>
            <person name="Sato Y."/>
            <person name="Scheller H.V."/>
            <person name="Schulz B."/>
            <person name="Schulz C."/>
            <person name="Shakirov E.V."/>
            <person name="Shibagaki N."/>
            <person name="Shinohara N."/>
            <person name="Shippen D.E."/>
            <person name="Soerensen I."/>
            <person name="Sotooka R."/>
            <person name="Sugimoto N."/>
            <person name="Sugita M."/>
            <person name="Sumikawa N."/>
            <person name="Tanurdzic M."/>
            <person name="Theissen G."/>
            <person name="Ulvskov P."/>
            <person name="Wakazuki S."/>
            <person name="Weng J.K."/>
            <person name="Willats W.W."/>
            <person name="Wipf D."/>
            <person name="Wolf P.G."/>
            <person name="Yang L."/>
            <person name="Zimmer A.D."/>
            <person name="Zhu Q."/>
            <person name="Mitros T."/>
            <person name="Hellsten U."/>
            <person name="Loque D."/>
            <person name="Otillar R."/>
            <person name="Salamov A."/>
            <person name="Schmutz J."/>
            <person name="Shapiro H."/>
            <person name="Lindquist E."/>
            <person name="Lucas S."/>
            <person name="Rokhsar D."/>
            <person name="Grigoriev I.V."/>
        </authorList>
    </citation>
    <scope>NUCLEOTIDE SEQUENCE [LARGE SCALE GENOMIC DNA]</scope>
</reference>
<dbReference type="SUPFAM" id="SSF50978">
    <property type="entry name" value="WD40 repeat-like"/>
    <property type="match status" value="1"/>
</dbReference>
<dbReference type="Proteomes" id="UP000001514">
    <property type="component" value="Unassembled WGS sequence"/>
</dbReference>
<gene>
    <name evidence="1" type="ORF">SELMODRAFT_126710</name>
</gene>